<dbReference type="EMBL" id="SOKU01000120">
    <property type="protein sequence ID" value="TES86204.1"/>
    <property type="molecule type" value="Genomic_DNA"/>
</dbReference>
<dbReference type="SUPFAM" id="SSF54631">
    <property type="entry name" value="CBS-domain pair"/>
    <property type="match status" value="1"/>
</dbReference>
<dbReference type="InterPro" id="IPR036739">
    <property type="entry name" value="SLC41_membr_dom_sf"/>
</dbReference>
<keyword evidence="9" id="KW-1003">Cell membrane</keyword>
<feature type="transmembrane region" description="Helical" evidence="9">
    <location>
        <begin position="389"/>
        <end position="412"/>
    </location>
</feature>
<comment type="function">
    <text evidence="9">Acts as a magnesium transporter.</text>
</comment>
<dbReference type="PROSITE" id="PS51371">
    <property type="entry name" value="CBS"/>
    <property type="match status" value="2"/>
</dbReference>
<sequence>MHRETSRAFLIIPEIREFLSTNDKEALREIFYEYEPVEVAEILKEFSLKERVMLFSLWNTDFAADVFEKMEKDDQIALMEAIDEARKGKILNELAPDERADFFEELPGKMVNRFLSIMEREEARDTRELMTYDASTAGGRMTTEFAHLKADMTVQGALEELRKTAKELEMIYYIYIEGKYNHLVGIISLKELIMAEPTTRLSEIMHSKLITIPIDMDQEHMAAEIAKYDFLALPVVDNVGRMKGIITVDDVIDVIEEEDTEDMYKFGAAGEHIEDYMSMRPTLVARNRMTWLLILVVASFLSGLILQKFSFGLDSYIALSFFVPLIMGSGGNAGTQAAMVMVRGLATGEIRMGDIWRVVRKEFLIGAMLGASLGVLALIRALIFQRSSLLGTTVAFSMIITVTAATCLGAVLPLICKRLGIDPAVVSGPLITTVLDIASLLIYFRIATLLLGLS</sequence>
<dbReference type="GO" id="GO:0005886">
    <property type="term" value="C:plasma membrane"/>
    <property type="evidence" value="ECO:0007669"/>
    <property type="project" value="UniProtKB-SubCell"/>
</dbReference>
<evidence type="ECO:0000256" key="6">
    <source>
        <dbReference type="ARBA" id="ARBA00022989"/>
    </source>
</evidence>
<comment type="similarity">
    <text evidence="2 9">Belongs to the SLC41A transporter family.</text>
</comment>
<dbReference type="SUPFAM" id="SSF161093">
    <property type="entry name" value="MgtE membrane domain-like"/>
    <property type="match status" value="1"/>
</dbReference>
<dbReference type="AlphaFoldDB" id="A0A523QKI2"/>
<dbReference type="InterPro" id="IPR006667">
    <property type="entry name" value="SLC41_membr_dom"/>
</dbReference>
<dbReference type="GO" id="GO:0046872">
    <property type="term" value="F:metal ion binding"/>
    <property type="evidence" value="ECO:0007669"/>
    <property type="project" value="UniProtKB-KW"/>
</dbReference>
<evidence type="ECO:0000256" key="3">
    <source>
        <dbReference type="ARBA" id="ARBA00022448"/>
    </source>
</evidence>
<evidence type="ECO:0000259" key="10">
    <source>
        <dbReference type="PROSITE" id="PS51371"/>
    </source>
</evidence>
<comment type="subunit">
    <text evidence="9">Homodimer.</text>
</comment>
<evidence type="ECO:0000256" key="8">
    <source>
        <dbReference type="PROSITE-ProRule" id="PRU00703"/>
    </source>
</evidence>
<keyword evidence="3 9" id="KW-0813">Transport</keyword>
<dbReference type="InterPro" id="IPR006669">
    <property type="entry name" value="MgtE_transporter"/>
</dbReference>
<dbReference type="InterPro" id="IPR000644">
    <property type="entry name" value="CBS_dom"/>
</dbReference>
<dbReference type="PANTHER" id="PTHR43773">
    <property type="entry name" value="MAGNESIUM TRANSPORTER MGTE"/>
    <property type="match status" value="1"/>
</dbReference>
<comment type="caution">
    <text evidence="11">The sequence shown here is derived from an EMBL/GenBank/DDBJ whole genome shotgun (WGS) entry which is preliminary data.</text>
</comment>
<dbReference type="GO" id="GO:0015095">
    <property type="term" value="F:magnesium ion transmembrane transporter activity"/>
    <property type="evidence" value="ECO:0007669"/>
    <property type="project" value="UniProtKB-UniRule"/>
</dbReference>
<dbReference type="Pfam" id="PF01769">
    <property type="entry name" value="MgtE"/>
    <property type="match status" value="1"/>
</dbReference>
<accession>A0A523QKI2</accession>
<dbReference type="InterPro" id="IPR038076">
    <property type="entry name" value="MgtE_N_sf"/>
</dbReference>
<dbReference type="SMART" id="SM00924">
    <property type="entry name" value="MgtE_N"/>
    <property type="match status" value="1"/>
</dbReference>
<dbReference type="SMART" id="SM00116">
    <property type="entry name" value="CBS"/>
    <property type="match status" value="2"/>
</dbReference>
<evidence type="ECO:0000256" key="1">
    <source>
        <dbReference type="ARBA" id="ARBA00004141"/>
    </source>
</evidence>
<dbReference type="CDD" id="cd04606">
    <property type="entry name" value="CBS_pair_Mg_transporter"/>
    <property type="match status" value="1"/>
</dbReference>
<feature type="transmembrane region" description="Helical" evidence="9">
    <location>
        <begin position="289"/>
        <end position="310"/>
    </location>
</feature>
<gene>
    <name evidence="11" type="primary">mgtE</name>
    <name evidence="11" type="ORF">E3J95_02545</name>
</gene>
<evidence type="ECO:0000256" key="9">
    <source>
        <dbReference type="RuleBase" id="RU362011"/>
    </source>
</evidence>
<dbReference type="Proteomes" id="UP000320781">
    <property type="component" value="Unassembled WGS sequence"/>
</dbReference>
<feature type="domain" description="CBS" evidence="10">
    <location>
        <begin position="205"/>
        <end position="261"/>
    </location>
</feature>
<keyword evidence="6 9" id="KW-1133">Transmembrane helix</keyword>
<evidence type="ECO:0000313" key="11">
    <source>
        <dbReference type="EMBL" id="TES86204.1"/>
    </source>
</evidence>
<dbReference type="Gene3D" id="3.10.580.10">
    <property type="entry name" value="CBS-domain"/>
    <property type="match status" value="1"/>
</dbReference>
<dbReference type="PANTHER" id="PTHR43773:SF1">
    <property type="entry name" value="MAGNESIUM TRANSPORTER MGTE"/>
    <property type="match status" value="1"/>
</dbReference>
<evidence type="ECO:0000256" key="4">
    <source>
        <dbReference type="ARBA" id="ARBA00022692"/>
    </source>
</evidence>
<keyword evidence="8" id="KW-0129">CBS domain</keyword>
<organism evidence="11 12">
    <name type="scientific">Aerophobetes bacterium</name>
    <dbReference type="NCBI Taxonomy" id="2030807"/>
    <lineage>
        <taxon>Bacteria</taxon>
        <taxon>Candidatus Aerophobota</taxon>
    </lineage>
</organism>
<keyword evidence="5 9" id="KW-0460">Magnesium</keyword>
<reference evidence="11 12" key="1">
    <citation type="submission" date="2019-03" db="EMBL/GenBank/DDBJ databases">
        <title>Metabolic potential of uncultured bacteria and archaea associated with petroleum seepage in deep-sea sediments.</title>
        <authorList>
            <person name="Dong X."/>
            <person name="Hubert C."/>
        </authorList>
    </citation>
    <scope>NUCLEOTIDE SEQUENCE [LARGE SCALE GENOMIC DNA]</scope>
    <source>
        <strain evidence="11">E44_bin92</strain>
    </source>
</reference>
<evidence type="ECO:0000256" key="5">
    <source>
        <dbReference type="ARBA" id="ARBA00022842"/>
    </source>
</evidence>
<dbReference type="Gene3D" id="1.10.357.20">
    <property type="entry name" value="SLC41 divalent cation transporters, integral membrane domain"/>
    <property type="match status" value="1"/>
</dbReference>
<feature type="domain" description="CBS" evidence="10">
    <location>
        <begin position="141"/>
        <end position="203"/>
    </location>
</feature>
<name>A0A523QKI2_UNCAE</name>
<feature type="transmembrane region" description="Helical" evidence="9">
    <location>
        <begin position="316"/>
        <end position="342"/>
    </location>
</feature>
<dbReference type="Pfam" id="PF03448">
    <property type="entry name" value="MgtE_N"/>
    <property type="match status" value="1"/>
</dbReference>
<feature type="transmembrane region" description="Helical" evidence="9">
    <location>
        <begin position="424"/>
        <end position="446"/>
    </location>
</feature>
<evidence type="ECO:0000256" key="7">
    <source>
        <dbReference type="ARBA" id="ARBA00023136"/>
    </source>
</evidence>
<evidence type="ECO:0000313" key="12">
    <source>
        <dbReference type="Proteomes" id="UP000320781"/>
    </source>
</evidence>
<keyword evidence="4 9" id="KW-0812">Transmembrane</keyword>
<evidence type="ECO:0000256" key="2">
    <source>
        <dbReference type="ARBA" id="ARBA00009749"/>
    </source>
</evidence>
<dbReference type="Pfam" id="PF00571">
    <property type="entry name" value="CBS"/>
    <property type="match status" value="2"/>
</dbReference>
<dbReference type="NCBIfam" id="TIGR00400">
    <property type="entry name" value="mgtE"/>
    <property type="match status" value="1"/>
</dbReference>
<protein>
    <recommendedName>
        <fullName evidence="9">Magnesium transporter MgtE</fullName>
    </recommendedName>
</protein>
<dbReference type="SUPFAM" id="SSF158791">
    <property type="entry name" value="MgtE N-terminal domain-like"/>
    <property type="match status" value="1"/>
</dbReference>
<feature type="transmembrane region" description="Helical" evidence="9">
    <location>
        <begin position="363"/>
        <end position="383"/>
    </location>
</feature>
<comment type="subcellular location">
    <subcellularLocation>
        <location evidence="9">Cell membrane</location>
        <topology evidence="9">Multi-pass membrane protein</topology>
    </subcellularLocation>
    <subcellularLocation>
        <location evidence="1">Membrane</location>
        <topology evidence="1">Multi-pass membrane protein</topology>
    </subcellularLocation>
</comment>
<dbReference type="InterPro" id="IPR006668">
    <property type="entry name" value="Mg_transptr_MgtE_intracell_dom"/>
</dbReference>
<dbReference type="InterPro" id="IPR046342">
    <property type="entry name" value="CBS_dom_sf"/>
</dbReference>
<dbReference type="Gene3D" id="1.25.60.10">
    <property type="entry name" value="MgtE N-terminal domain-like"/>
    <property type="match status" value="1"/>
</dbReference>
<proteinExistence type="inferred from homology"/>
<keyword evidence="7 9" id="KW-0472">Membrane</keyword>
<keyword evidence="9" id="KW-0479">Metal-binding</keyword>